<gene>
    <name evidence="2" type="ORF">M408DRAFT_22815</name>
</gene>
<evidence type="ECO:0000313" key="2">
    <source>
        <dbReference type="EMBL" id="KIM29453.1"/>
    </source>
</evidence>
<dbReference type="Proteomes" id="UP000054097">
    <property type="component" value="Unassembled WGS sequence"/>
</dbReference>
<evidence type="ECO:0000256" key="1">
    <source>
        <dbReference type="SAM" id="MobiDB-lite"/>
    </source>
</evidence>
<feature type="compositionally biased region" description="Basic and acidic residues" evidence="1">
    <location>
        <begin position="1"/>
        <end position="13"/>
    </location>
</feature>
<feature type="region of interest" description="Disordered" evidence="1">
    <location>
        <begin position="172"/>
        <end position="194"/>
    </location>
</feature>
<name>A0A0C2WTG1_SERVB</name>
<keyword evidence="3" id="KW-1185">Reference proteome</keyword>
<accession>A0A0C2WTG1</accession>
<protein>
    <submittedName>
        <fullName evidence="2">Uncharacterized protein</fullName>
    </submittedName>
</protein>
<sequence length="194" mass="21567">MSENQEIEKKADTESSYAGFRREDEHSGDWLERVLFKPATRLDIEPVKEKLNTIVSEKERSKAELFAVYLELNAWASSRPPAEQKRTFDAIGSQMRVVQEEHQRQGKSVYLEALNSELPPPSYTDRLRQHLLRFAEMVGGALSLLGSASQIFAAETEGAAITAEESISQVHVQAGVSSSPPQPRVLVPDSDVDA</sequence>
<dbReference type="EMBL" id="KN824288">
    <property type="protein sequence ID" value="KIM29453.1"/>
    <property type="molecule type" value="Genomic_DNA"/>
</dbReference>
<dbReference type="HOGENOM" id="CLU_1403221_0_0_1"/>
<feature type="region of interest" description="Disordered" evidence="1">
    <location>
        <begin position="1"/>
        <end position="25"/>
    </location>
</feature>
<evidence type="ECO:0000313" key="3">
    <source>
        <dbReference type="Proteomes" id="UP000054097"/>
    </source>
</evidence>
<dbReference type="OrthoDB" id="3224400at2759"/>
<organism evidence="2 3">
    <name type="scientific">Serendipita vermifera MAFF 305830</name>
    <dbReference type="NCBI Taxonomy" id="933852"/>
    <lineage>
        <taxon>Eukaryota</taxon>
        <taxon>Fungi</taxon>
        <taxon>Dikarya</taxon>
        <taxon>Basidiomycota</taxon>
        <taxon>Agaricomycotina</taxon>
        <taxon>Agaricomycetes</taxon>
        <taxon>Sebacinales</taxon>
        <taxon>Serendipitaceae</taxon>
        <taxon>Serendipita</taxon>
    </lineage>
</organism>
<proteinExistence type="predicted"/>
<dbReference type="AlphaFoldDB" id="A0A0C2WTG1"/>
<reference evidence="3" key="2">
    <citation type="submission" date="2015-01" db="EMBL/GenBank/DDBJ databases">
        <title>Evolutionary Origins and Diversification of the Mycorrhizal Mutualists.</title>
        <authorList>
            <consortium name="DOE Joint Genome Institute"/>
            <consortium name="Mycorrhizal Genomics Consortium"/>
            <person name="Kohler A."/>
            <person name="Kuo A."/>
            <person name="Nagy L.G."/>
            <person name="Floudas D."/>
            <person name="Copeland A."/>
            <person name="Barry K.W."/>
            <person name="Cichocki N."/>
            <person name="Veneault-Fourrey C."/>
            <person name="LaButti K."/>
            <person name="Lindquist E.A."/>
            <person name="Lipzen A."/>
            <person name="Lundell T."/>
            <person name="Morin E."/>
            <person name="Murat C."/>
            <person name="Riley R."/>
            <person name="Ohm R."/>
            <person name="Sun H."/>
            <person name="Tunlid A."/>
            <person name="Henrissat B."/>
            <person name="Grigoriev I.V."/>
            <person name="Hibbett D.S."/>
            <person name="Martin F."/>
        </authorList>
    </citation>
    <scope>NUCLEOTIDE SEQUENCE [LARGE SCALE GENOMIC DNA]</scope>
    <source>
        <strain evidence="3">MAFF 305830</strain>
    </source>
</reference>
<reference evidence="2 3" key="1">
    <citation type="submission" date="2014-04" db="EMBL/GenBank/DDBJ databases">
        <authorList>
            <consortium name="DOE Joint Genome Institute"/>
            <person name="Kuo A."/>
            <person name="Zuccaro A."/>
            <person name="Kohler A."/>
            <person name="Nagy L.G."/>
            <person name="Floudas D."/>
            <person name="Copeland A."/>
            <person name="Barry K.W."/>
            <person name="Cichocki N."/>
            <person name="Veneault-Fourrey C."/>
            <person name="LaButti K."/>
            <person name="Lindquist E.A."/>
            <person name="Lipzen A."/>
            <person name="Lundell T."/>
            <person name="Morin E."/>
            <person name="Murat C."/>
            <person name="Sun H."/>
            <person name="Tunlid A."/>
            <person name="Henrissat B."/>
            <person name="Grigoriev I.V."/>
            <person name="Hibbett D.S."/>
            <person name="Martin F."/>
            <person name="Nordberg H.P."/>
            <person name="Cantor M.N."/>
            <person name="Hua S.X."/>
        </authorList>
    </citation>
    <scope>NUCLEOTIDE SEQUENCE [LARGE SCALE GENOMIC DNA]</scope>
    <source>
        <strain evidence="2 3">MAFF 305830</strain>
    </source>
</reference>